<dbReference type="InterPro" id="IPR004660">
    <property type="entry name" value="PDH_E1"/>
</dbReference>
<evidence type="ECO:0000259" key="13">
    <source>
        <dbReference type="Pfam" id="PF00456"/>
    </source>
</evidence>
<comment type="cofactor">
    <cofactor evidence="1 9">
        <name>thiamine diphosphate</name>
        <dbReference type="ChEBI" id="CHEBI:58937"/>
    </cofactor>
</comment>
<feature type="domain" description="Transketolase-like C-terminal" evidence="15">
    <location>
        <begin position="732"/>
        <end position="860"/>
    </location>
</feature>
<keyword evidence="17" id="KW-1185">Reference proteome</keyword>
<dbReference type="Gene3D" id="3.40.50.970">
    <property type="match status" value="2"/>
</dbReference>
<dbReference type="PANTHER" id="PTHR43825">
    <property type="entry name" value="PYRUVATE DEHYDROGENASE E1 COMPONENT"/>
    <property type="match status" value="1"/>
</dbReference>
<evidence type="ECO:0000313" key="16">
    <source>
        <dbReference type="EMBL" id="OZI49282.1"/>
    </source>
</evidence>
<dbReference type="CDD" id="cd02017">
    <property type="entry name" value="TPP_E1_EcPDC_like"/>
    <property type="match status" value="1"/>
</dbReference>
<dbReference type="Pfam" id="PF22613">
    <property type="entry name" value="Transketolase_C_1"/>
    <property type="match status" value="1"/>
</dbReference>
<keyword evidence="5 9" id="KW-0560">Oxidoreductase</keyword>
<dbReference type="PANTHER" id="PTHR43825:SF3">
    <property type="entry name" value="PYRUVATE DEHYDROGENASE E1 COMPONENT"/>
    <property type="match status" value="1"/>
</dbReference>
<evidence type="ECO:0000256" key="9">
    <source>
        <dbReference type="PIRNR" id="PIRNR000156"/>
    </source>
</evidence>
<keyword evidence="7 9" id="KW-0670">Pyruvate</keyword>
<feature type="region of interest" description="Disordered" evidence="12">
    <location>
        <begin position="1"/>
        <end position="22"/>
    </location>
</feature>
<comment type="catalytic activity">
    <reaction evidence="8 9">
        <text>N(6)-[(R)-lipoyl]-L-lysyl-[protein] + pyruvate + H(+) = N(6)-[(R)-S(8)-acetyldihydrolipoyl]-L-lysyl-[protein] + CO2</text>
        <dbReference type="Rhea" id="RHEA:19189"/>
        <dbReference type="Rhea" id="RHEA-COMP:10474"/>
        <dbReference type="Rhea" id="RHEA-COMP:10478"/>
        <dbReference type="ChEBI" id="CHEBI:15361"/>
        <dbReference type="ChEBI" id="CHEBI:15378"/>
        <dbReference type="ChEBI" id="CHEBI:16526"/>
        <dbReference type="ChEBI" id="CHEBI:83099"/>
        <dbReference type="ChEBI" id="CHEBI:83111"/>
        <dbReference type="EC" id="1.2.4.1"/>
    </reaction>
</comment>
<feature type="binding site" evidence="10">
    <location>
        <position position="278"/>
    </location>
    <ligand>
        <name>Mg(2+)</name>
        <dbReference type="ChEBI" id="CHEBI:18420"/>
    </ligand>
</feature>
<evidence type="ECO:0000256" key="5">
    <source>
        <dbReference type="ARBA" id="ARBA00023002"/>
    </source>
</evidence>
<dbReference type="Pfam" id="PF17831">
    <property type="entry name" value="PDH_E1_M"/>
    <property type="match status" value="1"/>
</dbReference>
<evidence type="ECO:0000256" key="3">
    <source>
        <dbReference type="ARBA" id="ARBA00012281"/>
    </source>
</evidence>
<keyword evidence="10" id="KW-0479">Metal-binding</keyword>
<dbReference type="SUPFAM" id="SSF52922">
    <property type="entry name" value="TK C-terminal domain-like"/>
    <property type="match status" value="1"/>
</dbReference>
<dbReference type="InterPro" id="IPR005474">
    <property type="entry name" value="Transketolase_N"/>
</dbReference>
<dbReference type="SUPFAM" id="SSF52518">
    <property type="entry name" value="Thiamin diphosphate-binding fold (THDP-binding)"/>
    <property type="match status" value="2"/>
</dbReference>
<feature type="coiled-coil region" evidence="11">
    <location>
        <begin position="875"/>
        <end position="902"/>
    </location>
</feature>
<evidence type="ECO:0000259" key="14">
    <source>
        <dbReference type="Pfam" id="PF17831"/>
    </source>
</evidence>
<dbReference type="GO" id="GO:0046872">
    <property type="term" value="F:metal ion binding"/>
    <property type="evidence" value="ECO:0007669"/>
    <property type="project" value="UniProtKB-KW"/>
</dbReference>
<dbReference type="RefSeq" id="WP_094801163.1">
    <property type="nucleotide sequence ID" value="NZ_NEVP01000008.1"/>
</dbReference>
<feature type="binding site" evidence="10">
    <location>
        <position position="276"/>
    </location>
    <ligand>
        <name>Mg(2+)</name>
        <dbReference type="ChEBI" id="CHEBI:18420"/>
    </ligand>
</feature>
<dbReference type="Proteomes" id="UP000216913">
    <property type="component" value="Unassembled WGS sequence"/>
</dbReference>
<evidence type="ECO:0000256" key="1">
    <source>
        <dbReference type="ARBA" id="ARBA00001964"/>
    </source>
</evidence>
<keyword evidence="10" id="KW-0460">Magnesium</keyword>
<name>A0A261TJA9_9BORD</name>
<evidence type="ECO:0000256" key="6">
    <source>
        <dbReference type="ARBA" id="ARBA00023052"/>
    </source>
</evidence>
<feature type="domain" description="Pyruvate dehydrogenase E1 component middle" evidence="14">
    <location>
        <begin position="503"/>
        <end position="713"/>
    </location>
</feature>
<evidence type="ECO:0000256" key="10">
    <source>
        <dbReference type="PIRSR" id="PIRSR000156-1"/>
    </source>
</evidence>
<dbReference type="InterPro" id="IPR017600">
    <property type="entry name" value="Alpha-ketoglut_DH"/>
</dbReference>
<dbReference type="InterPro" id="IPR041621">
    <property type="entry name" value="PDH_E1_M"/>
</dbReference>
<organism evidence="16 17">
    <name type="scientific">Bordetella genomosp. 5</name>
    <dbReference type="NCBI Taxonomy" id="1395608"/>
    <lineage>
        <taxon>Bacteria</taxon>
        <taxon>Pseudomonadati</taxon>
        <taxon>Pseudomonadota</taxon>
        <taxon>Betaproteobacteria</taxon>
        <taxon>Burkholderiales</taxon>
        <taxon>Alcaligenaceae</taxon>
        <taxon>Bordetella</taxon>
    </lineage>
</organism>
<evidence type="ECO:0000256" key="12">
    <source>
        <dbReference type="SAM" id="MobiDB-lite"/>
    </source>
</evidence>
<protein>
    <recommendedName>
        <fullName evidence="4 9">Pyruvate dehydrogenase E1 component</fullName>
        <ecNumber evidence="3 9">1.2.4.1</ecNumber>
    </recommendedName>
</protein>
<comment type="caution">
    <text evidence="16">The sequence shown here is derived from an EMBL/GenBank/DDBJ whole genome shotgun (WGS) entry which is preliminary data.</text>
</comment>
<feature type="binding site" evidence="10">
    <location>
        <position position="246"/>
    </location>
    <ligand>
        <name>Mg(2+)</name>
        <dbReference type="ChEBI" id="CHEBI:18420"/>
    </ligand>
</feature>
<dbReference type="InterPro" id="IPR055152">
    <property type="entry name" value="Transketolase-like_C_2"/>
</dbReference>
<dbReference type="InterPro" id="IPR029061">
    <property type="entry name" value="THDP-binding"/>
</dbReference>
<dbReference type="AlphaFoldDB" id="A0A261TJA9"/>
<gene>
    <name evidence="16" type="ORF">CAL25_14705</name>
</gene>
<dbReference type="NCBIfam" id="TIGR03186">
    <property type="entry name" value="AKGDH_not_PDH"/>
    <property type="match status" value="1"/>
</dbReference>
<keyword evidence="11" id="KW-0175">Coiled coil</keyword>
<comment type="function">
    <text evidence="2 9">Component of the pyruvate dehydrogenase (PDH) complex, that catalyzes the overall conversion of pyruvate to acetyl-CoA and CO(2).</text>
</comment>
<evidence type="ECO:0000313" key="17">
    <source>
        <dbReference type="Proteomes" id="UP000216913"/>
    </source>
</evidence>
<keyword evidence="6 9" id="KW-0786">Thiamine pyrophosphate</keyword>
<evidence type="ECO:0000256" key="11">
    <source>
        <dbReference type="SAM" id="Coils"/>
    </source>
</evidence>
<comment type="cofactor">
    <cofactor evidence="10">
        <name>Mg(2+)</name>
        <dbReference type="ChEBI" id="CHEBI:18420"/>
    </cofactor>
</comment>
<dbReference type="Pfam" id="PF00456">
    <property type="entry name" value="Transketolase_N"/>
    <property type="match status" value="1"/>
</dbReference>
<dbReference type="EC" id="1.2.4.1" evidence="3 9"/>
<dbReference type="InterPro" id="IPR035807">
    <property type="entry name" value="PDC_E1_N"/>
</dbReference>
<evidence type="ECO:0000256" key="7">
    <source>
        <dbReference type="ARBA" id="ARBA00023317"/>
    </source>
</evidence>
<feature type="domain" description="Transketolase N-terminal" evidence="13">
    <location>
        <begin position="96"/>
        <end position="316"/>
    </location>
</feature>
<evidence type="ECO:0000256" key="4">
    <source>
        <dbReference type="ARBA" id="ARBA00017172"/>
    </source>
</evidence>
<reference evidence="16 17" key="1">
    <citation type="submission" date="2017-05" db="EMBL/GenBank/DDBJ databases">
        <title>Complete and WGS of Bordetella genogroups.</title>
        <authorList>
            <person name="Spilker T."/>
            <person name="LiPuma J."/>
        </authorList>
    </citation>
    <scope>NUCLEOTIDE SEQUENCE [LARGE SCALE GENOMIC DNA]</scope>
    <source>
        <strain evidence="16 17">AU10456</strain>
    </source>
</reference>
<dbReference type="InterPro" id="IPR009014">
    <property type="entry name" value="Transketo_C/PFOR_II"/>
</dbReference>
<evidence type="ECO:0000256" key="2">
    <source>
        <dbReference type="ARBA" id="ARBA00003157"/>
    </source>
</evidence>
<dbReference type="GO" id="GO:0004739">
    <property type="term" value="F:pyruvate dehydrogenase (acetyl-transferring) activity"/>
    <property type="evidence" value="ECO:0007669"/>
    <property type="project" value="UniProtKB-EC"/>
</dbReference>
<accession>A0A261TJA9</accession>
<dbReference type="PIRSF" id="PIRSF000156">
    <property type="entry name" value="Pyruvate_dh_E1"/>
    <property type="match status" value="1"/>
</dbReference>
<dbReference type="Gene3D" id="3.40.50.920">
    <property type="match status" value="1"/>
</dbReference>
<dbReference type="FunFam" id="3.40.50.970:FF:000011">
    <property type="entry name" value="Pyruvate dehydrogenase E1 component"/>
    <property type="match status" value="1"/>
</dbReference>
<dbReference type="InterPro" id="IPR051157">
    <property type="entry name" value="PDH/Transketolase"/>
</dbReference>
<dbReference type="OrthoDB" id="9759664at2"/>
<evidence type="ECO:0000256" key="8">
    <source>
        <dbReference type="ARBA" id="ARBA00051231"/>
    </source>
</evidence>
<evidence type="ECO:0000259" key="15">
    <source>
        <dbReference type="Pfam" id="PF22613"/>
    </source>
</evidence>
<proteinExistence type="predicted"/>
<sequence length="908" mass="99039">MTPPLPAPGHQQAPFLRDDTDPEETAEWRDALDALAQTEGAPRAAYVLARLLDHAASLGVRAGGQVSTAYLNTIAVADEPPFPGDLGLEERIASINRWNALAMVVRANQAHGELGGHIASYASAADLFEVGFNHFFRGPDAPGGADLVYMQPHSAPGIYARAYLEGLLDDEDLALFRQEITARAAGRRGLSSYPHPWLMPDFWQFPTGSMGIGPINAIYQARFMRYLEHRGLAPESQRKVWGIFGDGEMDEPESIAALTLAARERLDNLVFVVNCNLQRLDGPVRGNGRIIDELETLYAGAGWNVIKVVWGSDWDALLRRDASGALAHAFAHTVDGQFQTFAANDGAYNREHFFGQDPALAALVADWPDEAIDRLRRGGHDMTKIHAAYARAVAHRGQPTVILAQTKKGFGMGAAGQGKMTTHQQKKLDDDALLAFRDRFALPLSDADCLALRFYRPSSDSAEMRHLQARRAALGGHLPRRRAQAQPLAAPPVTQWAGFALAPDGKEMSSTMALVRMLTQLLKDPALGPRIVPIVADEARTFGMANLFRQIGIYSAQGQLYEPEDIGSVLSYREARDGQILEEGITEAGAISSWTAAGTSYSVHGLPMLPFYIYYSMFGFQRIGDLIWAAADQRTRGFLIGATSGRTTLGGEGLQHQDGSSHLIAATVPNCRAYDPAQAYEAALIVEEGMRRMLTEDHDEFYYLTVTNENLPQPDLPDASVAPDCRTGVLRGMHRVRTCDAPRVRLLAAGPALAEALRAAETLQSEHAVPCEVWSVTSYSELARDARRVERARVLGLNHEPSWLAHCLGQDGPPVLAASDYVCAVPDQIRAHVSAPMRSLGTDGFGRSDTRARLRDFFEVSAAWMVLHALDLACARATDAEAARLQEAIARQRAALDAAGRDAPPWLR</sequence>
<dbReference type="NCBIfam" id="TIGR00759">
    <property type="entry name" value="aceE"/>
    <property type="match status" value="1"/>
</dbReference>
<dbReference type="EMBL" id="NEVP01000008">
    <property type="protein sequence ID" value="OZI49282.1"/>
    <property type="molecule type" value="Genomic_DNA"/>
</dbReference>